<evidence type="ECO:0000313" key="2">
    <source>
        <dbReference type="Proteomes" id="UP000278907"/>
    </source>
</evidence>
<keyword evidence="2" id="KW-1185">Reference proteome</keyword>
<organism evidence="1 2">
    <name type="scientific">Corallococcus praedator</name>
    <dbReference type="NCBI Taxonomy" id="2316724"/>
    <lineage>
        <taxon>Bacteria</taxon>
        <taxon>Pseudomonadati</taxon>
        <taxon>Myxococcota</taxon>
        <taxon>Myxococcia</taxon>
        <taxon>Myxococcales</taxon>
        <taxon>Cystobacterineae</taxon>
        <taxon>Myxococcaceae</taxon>
        <taxon>Corallococcus</taxon>
    </lineage>
</organism>
<accession>A0ABX9QS67</accession>
<comment type="caution">
    <text evidence="1">The sequence shown here is derived from an EMBL/GenBank/DDBJ whole genome shotgun (WGS) entry which is preliminary data.</text>
</comment>
<sequence length="381" mass="38226">MLAAVANEALSKGEAALNSVGRQYANSPDASLAGRVVEEFHAATFNADAALKGRMELHARTTASAGRSFDAVDIEVTKSGAKVVDAQVKYLGTAEKTAKGLSQPRYEGQAKICPAEQLEGVRSTAHQEAVRNTIKRPAQAKHYEDTAAHASDRLQYETVQSQPQTKKGAVKLAKKARRGQAKFKRVPTQDVARHVGTAAGRAAFAGGVVAGLVTAVVSGVSNGIDAAKGRKSGREAVADTAQDAGLAAADAAAKSAVGAGLQAGATVLARSAAAQVVRGVAGVVARSNAALAVGAVAVDALVGGVQFARGKIDGGEYATRVGESATGAAGAFAGMQGGAVLGTAVGGPVGAAVGALIGGTAVAVGASELGRKIFRRKERKK</sequence>
<name>A0ABX9QS67_9BACT</name>
<proteinExistence type="predicted"/>
<protein>
    <recommendedName>
        <fullName evidence="3">Glycine zipper domain-containing protein</fullName>
    </recommendedName>
</protein>
<reference evidence="1 2" key="1">
    <citation type="submission" date="2018-09" db="EMBL/GenBank/DDBJ databases">
        <authorList>
            <person name="Livingstone P.G."/>
            <person name="Whitworth D.E."/>
        </authorList>
    </citation>
    <scope>NUCLEOTIDE SEQUENCE [LARGE SCALE GENOMIC DNA]</scope>
    <source>
        <strain evidence="1 2">CA031B</strain>
    </source>
</reference>
<evidence type="ECO:0008006" key="3">
    <source>
        <dbReference type="Google" id="ProtNLM"/>
    </source>
</evidence>
<gene>
    <name evidence="1" type="ORF">D7Y13_02050</name>
</gene>
<dbReference type="Proteomes" id="UP000278907">
    <property type="component" value="Unassembled WGS sequence"/>
</dbReference>
<dbReference type="EMBL" id="RAWI01000007">
    <property type="protein sequence ID" value="RKI16743.1"/>
    <property type="molecule type" value="Genomic_DNA"/>
</dbReference>
<evidence type="ECO:0000313" key="1">
    <source>
        <dbReference type="EMBL" id="RKI16743.1"/>
    </source>
</evidence>